<dbReference type="AlphaFoldDB" id="A0A151L1M1"/>
<dbReference type="Gene3D" id="1.10.10.10">
    <property type="entry name" value="Winged helix-like DNA-binding domain superfamily/Winged helix DNA-binding domain"/>
    <property type="match status" value="1"/>
</dbReference>
<dbReference type="InterPro" id="IPR036388">
    <property type="entry name" value="WH-like_DNA-bd_sf"/>
</dbReference>
<evidence type="ECO:0000256" key="3">
    <source>
        <dbReference type="ARBA" id="ARBA00023163"/>
    </source>
</evidence>
<proteinExistence type="predicted"/>
<accession>A0A151L1M1</accession>
<dbReference type="PROSITE" id="PS51118">
    <property type="entry name" value="HTH_HXLR"/>
    <property type="match status" value="1"/>
</dbReference>
<dbReference type="GO" id="GO:0003677">
    <property type="term" value="F:DNA binding"/>
    <property type="evidence" value="ECO:0007669"/>
    <property type="project" value="UniProtKB-KW"/>
</dbReference>
<gene>
    <name evidence="5" type="ORF">ATY37_02205</name>
</gene>
<keyword evidence="3" id="KW-0804">Transcription</keyword>
<dbReference type="Proteomes" id="UP000075346">
    <property type="component" value="Unassembled WGS sequence"/>
</dbReference>
<dbReference type="PANTHER" id="PTHR33204:SF37">
    <property type="entry name" value="HTH-TYPE TRANSCRIPTIONAL REGULATOR YODB"/>
    <property type="match status" value="1"/>
</dbReference>
<keyword evidence="1" id="KW-0805">Transcription regulation</keyword>
<keyword evidence="2" id="KW-0238">DNA-binding</keyword>
<evidence type="ECO:0000313" key="5">
    <source>
        <dbReference type="EMBL" id="KYN90261.1"/>
    </source>
</evidence>
<evidence type="ECO:0000256" key="1">
    <source>
        <dbReference type="ARBA" id="ARBA00023015"/>
    </source>
</evidence>
<reference evidence="6" key="1">
    <citation type="submission" date="2015-12" db="EMBL/GenBank/DDBJ databases">
        <authorList>
            <person name="Shamseldin A."/>
            <person name="Moawad H."/>
            <person name="Abd El-Rahim W.M."/>
            <person name="Sadowsky M.J."/>
        </authorList>
    </citation>
    <scope>NUCLEOTIDE SEQUENCE [LARGE SCALE GENOMIC DNA]</scope>
    <source>
        <strain evidence="6">2538-88</strain>
    </source>
</reference>
<dbReference type="RefSeq" id="WP_061896193.1">
    <property type="nucleotide sequence ID" value="NZ_LOBR01000002.1"/>
</dbReference>
<sequence length="112" mass="12668">MTTPKPNQAVRGSSSGVAIMAVFDLLGRKWNMRILWELRSEPLSFRALQERCDGMSPSVLNTRIKQLSEAQLVVTTTQGYQLTSFGLTLMETLDPLRAWAKEWEAQLSHSQE</sequence>
<evidence type="ECO:0000259" key="4">
    <source>
        <dbReference type="PROSITE" id="PS51118"/>
    </source>
</evidence>
<dbReference type="PANTHER" id="PTHR33204">
    <property type="entry name" value="TRANSCRIPTIONAL REGULATOR, MARR FAMILY"/>
    <property type="match status" value="1"/>
</dbReference>
<dbReference type="SUPFAM" id="SSF46785">
    <property type="entry name" value="Winged helix' DNA-binding domain"/>
    <property type="match status" value="1"/>
</dbReference>
<evidence type="ECO:0000256" key="2">
    <source>
        <dbReference type="ARBA" id="ARBA00023125"/>
    </source>
</evidence>
<evidence type="ECO:0000313" key="6">
    <source>
        <dbReference type="Proteomes" id="UP000075346"/>
    </source>
</evidence>
<dbReference type="Pfam" id="PF01638">
    <property type="entry name" value="HxlR"/>
    <property type="match status" value="1"/>
</dbReference>
<dbReference type="GO" id="GO:0006355">
    <property type="term" value="P:regulation of DNA-templated transcription"/>
    <property type="evidence" value="ECO:0007669"/>
    <property type="project" value="UniProtKB-ARBA"/>
</dbReference>
<name>A0A151L1M1_9VIBR</name>
<dbReference type="InterPro" id="IPR036390">
    <property type="entry name" value="WH_DNA-bd_sf"/>
</dbReference>
<dbReference type="InterPro" id="IPR002577">
    <property type="entry name" value="HTH_HxlR"/>
</dbReference>
<dbReference type="CDD" id="cd00090">
    <property type="entry name" value="HTH_ARSR"/>
    <property type="match status" value="1"/>
</dbReference>
<protein>
    <submittedName>
        <fullName evidence="5">HxlR family transcriptional regulator</fullName>
    </submittedName>
</protein>
<organism evidence="5 6">
    <name type="scientific">Vibrio cidicii</name>
    <dbReference type="NCBI Taxonomy" id="1763883"/>
    <lineage>
        <taxon>Bacteria</taxon>
        <taxon>Pseudomonadati</taxon>
        <taxon>Pseudomonadota</taxon>
        <taxon>Gammaproteobacteria</taxon>
        <taxon>Vibrionales</taxon>
        <taxon>Vibrionaceae</taxon>
        <taxon>Vibrio</taxon>
    </lineage>
</organism>
<dbReference type="EMBL" id="LOBR01000002">
    <property type="protein sequence ID" value="KYN90261.1"/>
    <property type="molecule type" value="Genomic_DNA"/>
</dbReference>
<dbReference type="InterPro" id="IPR011991">
    <property type="entry name" value="ArsR-like_HTH"/>
</dbReference>
<comment type="caution">
    <text evidence="5">The sequence shown here is derived from an EMBL/GenBank/DDBJ whole genome shotgun (WGS) entry which is preliminary data.</text>
</comment>
<feature type="domain" description="HTH hxlR-type" evidence="4">
    <location>
        <begin position="17"/>
        <end position="108"/>
    </location>
</feature>